<dbReference type="GO" id="GO:0009231">
    <property type="term" value="P:riboflavin biosynthetic process"/>
    <property type="evidence" value="ECO:0007669"/>
    <property type="project" value="UniProtKB-UniPathway"/>
</dbReference>
<dbReference type="PANTHER" id="PTHR38011:SF7">
    <property type="entry name" value="2,5-DIAMINO-6-RIBOSYLAMINO-4(3H)-PYRIMIDINONE 5'-PHOSPHATE REDUCTASE"/>
    <property type="match status" value="1"/>
</dbReference>
<dbReference type="PANTHER" id="PTHR38011">
    <property type="entry name" value="DIHYDROFOLATE REDUCTASE FAMILY PROTEIN (AFU_ORTHOLOGUE AFUA_8G06820)"/>
    <property type="match status" value="1"/>
</dbReference>
<dbReference type="NCBIfam" id="TIGR00227">
    <property type="entry name" value="ribD_Cterm"/>
    <property type="match status" value="1"/>
</dbReference>
<name>A0A2U2BVD0_9PROT</name>
<keyword evidence="2" id="KW-0521">NADP</keyword>
<dbReference type="Proteomes" id="UP000245168">
    <property type="component" value="Unassembled WGS sequence"/>
</dbReference>
<evidence type="ECO:0000256" key="2">
    <source>
        <dbReference type="ARBA" id="ARBA00022857"/>
    </source>
</evidence>
<dbReference type="InterPro" id="IPR050765">
    <property type="entry name" value="Riboflavin_Biosynth_HTPR"/>
</dbReference>
<organism evidence="5 6">
    <name type="scientific">Marinicauda salina</name>
    <dbReference type="NCBI Taxonomy" id="2135793"/>
    <lineage>
        <taxon>Bacteria</taxon>
        <taxon>Pseudomonadati</taxon>
        <taxon>Pseudomonadota</taxon>
        <taxon>Alphaproteobacteria</taxon>
        <taxon>Maricaulales</taxon>
        <taxon>Maricaulaceae</taxon>
        <taxon>Marinicauda</taxon>
    </lineage>
</organism>
<dbReference type="Gene3D" id="3.40.430.10">
    <property type="entry name" value="Dihydrofolate Reductase, subunit A"/>
    <property type="match status" value="1"/>
</dbReference>
<keyword evidence="6" id="KW-1185">Reference proteome</keyword>
<dbReference type="EMBL" id="QEXV01000002">
    <property type="protein sequence ID" value="PWE17986.1"/>
    <property type="molecule type" value="Genomic_DNA"/>
</dbReference>
<gene>
    <name evidence="5" type="ORF">DDZ18_05275</name>
</gene>
<dbReference type="GO" id="GO:0050661">
    <property type="term" value="F:NADP binding"/>
    <property type="evidence" value="ECO:0007669"/>
    <property type="project" value="InterPro"/>
</dbReference>
<dbReference type="Pfam" id="PF01872">
    <property type="entry name" value="RibD_C"/>
    <property type="match status" value="1"/>
</dbReference>
<evidence type="ECO:0000259" key="4">
    <source>
        <dbReference type="Pfam" id="PF01872"/>
    </source>
</evidence>
<dbReference type="GO" id="GO:0008703">
    <property type="term" value="F:5-amino-6-(5-phosphoribosylamino)uracil reductase activity"/>
    <property type="evidence" value="ECO:0007669"/>
    <property type="project" value="InterPro"/>
</dbReference>
<dbReference type="InterPro" id="IPR002734">
    <property type="entry name" value="RibDG_C"/>
</dbReference>
<evidence type="ECO:0000256" key="1">
    <source>
        <dbReference type="ARBA" id="ARBA00005104"/>
    </source>
</evidence>
<comment type="pathway">
    <text evidence="1">Cofactor biosynthesis; riboflavin biosynthesis.</text>
</comment>
<keyword evidence="3" id="KW-0560">Oxidoreductase</keyword>
<comment type="caution">
    <text evidence="5">The sequence shown here is derived from an EMBL/GenBank/DDBJ whole genome shotgun (WGS) entry which is preliminary data.</text>
</comment>
<dbReference type="RefSeq" id="WP_109252340.1">
    <property type="nucleotide sequence ID" value="NZ_QEXV01000002.1"/>
</dbReference>
<accession>A0A2U2BVD0</accession>
<dbReference type="InterPro" id="IPR011549">
    <property type="entry name" value="RibD_C"/>
</dbReference>
<dbReference type="InterPro" id="IPR024072">
    <property type="entry name" value="DHFR-like_dom_sf"/>
</dbReference>
<feature type="domain" description="Bacterial bifunctional deaminase-reductase C-terminal" evidence="4">
    <location>
        <begin position="10"/>
        <end position="217"/>
    </location>
</feature>
<dbReference type="OrthoDB" id="9800865at2"/>
<protein>
    <submittedName>
        <fullName evidence="5">Riboflavin biosynthesis protein RibD</fullName>
    </submittedName>
</protein>
<evidence type="ECO:0000256" key="3">
    <source>
        <dbReference type="ARBA" id="ARBA00023002"/>
    </source>
</evidence>
<dbReference type="UniPathway" id="UPA00275"/>
<evidence type="ECO:0000313" key="6">
    <source>
        <dbReference type="Proteomes" id="UP000245168"/>
    </source>
</evidence>
<dbReference type="AlphaFoldDB" id="A0A2U2BVD0"/>
<proteinExistence type="predicted"/>
<evidence type="ECO:0000313" key="5">
    <source>
        <dbReference type="EMBL" id="PWE17986.1"/>
    </source>
</evidence>
<sequence length="225" mass="23544">MSDGPVSARVTLKLATSADGRIALANGASRWITGPEARAAVHEMRANHDVILTGAGTIIADDPQLTARPDGAQAARQPARAILDTRLRTPANARLFEEGGAVIAYHAEADDSRAEALAAAGAEIVRLAQDADGRPAFAAALDDLARRGLTRVMVEAGAGVATSALRSGRVDRIDWFRAPVVLGGDARPVVAALGLETLADAPRFRRVDVRACGADLHEVYERDAS</sequence>
<reference evidence="6" key="1">
    <citation type="submission" date="2018-05" db="EMBL/GenBank/DDBJ databases">
        <authorList>
            <person name="Liu B.-T."/>
        </authorList>
    </citation>
    <scope>NUCLEOTIDE SEQUENCE [LARGE SCALE GENOMIC DNA]</scope>
    <source>
        <strain evidence="6">WD6-1</strain>
    </source>
</reference>
<dbReference type="SUPFAM" id="SSF53597">
    <property type="entry name" value="Dihydrofolate reductase-like"/>
    <property type="match status" value="1"/>
</dbReference>